<dbReference type="InterPro" id="IPR011050">
    <property type="entry name" value="Pectin_lyase_fold/virulence"/>
</dbReference>
<comment type="caution">
    <text evidence="3">The sequence shown here is derived from an EMBL/GenBank/DDBJ whole genome shotgun (WGS) entry which is preliminary data.</text>
</comment>
<feature type="domain" description="Rhamnogalacturonase A/B/Epimerase-like pectate lyase" evidence="2">
    <location>
        <begin position="508"/>
        <end position="571"/>
    </location>
</feature>
<evidence type="ECO:0000259" key="2">
    <source>
        <dbReference type="Pfam" id="PF12708"/>
    </source>
</evidence>
<dbReference type="Gene3D" id="2.160.20.10">
    <property type="entry name" value="Single-stranded right-handed beta-helix, Pectin lyase-like"/>
    <property type="match status" value="2"/>
</dbReference>
<feature type="signal peptide" evidence="1">
    <location>
        <begin position="1"/>
        <end position="24"/>
    </location>
</feature>
<proteinExistence type="predicted"/>
<dbReference type="PANTHER" id="PTHR33928:SF2">
    <property type="entry name" value="PECTATE LYASE SUPERFAMILY PROTEIN DOMAIN-CONTAINING PROTEIN-RELATED"/>
    <property type="match status" value="1"/>
</dbReference>
<dbReference type="InterPro" id="IPR012334">
    <property type="entry name" value="Pectin_lyas_fold"/>
</dbReference>
<gene>
    <name evidence="3" type="ORF">TWF788_011384</name>
</gene>
<sequence>MTGNSTMWRISFLLFLCMFSVALAQSDLPLPLPIGNPQPPPPYMVDNERNTHHAAPDRSLLNGPAVSWQNLTFIRKVKNPRALLGNFPPEIDPVDEYNTLPINGTEEGHLERRATTSYWLANVPQGNMPLAPSGYKFFRNVQDYGAKGNGISDDTVAINKAIVDGSRCGQKCGSTTVLGAVIYFPPGVYMVSAPIIQYYYTQFIGDVTSPPTIKGFRNFSGIALIDNDPYIPGGNGDEWYINQNQFYRQIRNFVMDLTLMPSNNTQGDQTYFPTGIHWQVAQATSLQNIVFNMPVSTSEGSTKHVGIFMENGSGGFVGNLTFNGGNIGFRAGSQQFTARDLTFNQCLTAISMVWDWGFNWQNIVVKSSKVGINCSDFGGAENQGIGSIAVIDSYFSNVEKPIVTRSGGVAPQIVLDNLLVDRSTRDIIYGSNGETILAGSPSGAPISIRSWASGRRYTSTNGKGTVVTGLVDPAPSKPAVLLDSRGKWFTRTKPQYGNLGASDFLVATNNGVKNDGTGDQTLAINRLLAGAGGKVVFFPAGIYQVSGTVFVPVGTRMVGAAWSQIRATGSYFGDENNPKVVVQVGTPGDSGIIEISDMLFTVKGATAGAILMEWWVHESTQGSAAMWDSHFRVGGATGSDLRMAECPKGSVYNECKAASMLLHLQPGSSGYFENIWAWTADHDLDTPVTGRDTSATQISIFSARGILIESQGPTWLYGTASEHNVLYQYQLLGAKNIYLGHIQTETPYYQAVPGSPAPFVTDPKSASGLSFFKGDPTFADCQPLSFCAEAWALRILNSTDIFIYSAGLYSFFQNYKLDCNPFERCQQRLFQTSYSQGLWIYNIFTKGAVEIVSPLGGIPPLRSNDTNKNSYTTEISVWLPLALLGSSIGQPSDGSGGSGNVFIDPKVWSSQNPTVTCKAPCTLILPPKTLSTTTTIVIPPTTVTFSDTFYTTGTTTADGTIFTTTDQTVIYLTSTITPKPVTTNKINVWAVTIPSYATGPYTIEMTSSIDQTPIVITRTKTPPSTLTNTPRTSVITDPAVTTTTIYLTPYPPTTTSGGDTELNTTPTTWTDGPPGPSCTAGCGSPCFLWCLFGWGPTCLLCPPPWCPGCPPIGGDNGAGGGGGGGGGPDDPSKSCKTVTATSCLTLCNPSSCTSTTCSPVVQCSATNTATITTNGGPEATPLSIEDWEAWRGFPGPTGAALGPFAAAQGAWVAGIMRGLTNGGPNPTIKTPPTPRPSTFSVIQVTTSQVNIYVEVECFSVACPSRHLWNNYYAYTYLDPDPGSIDALATFLSIISAPSLLHAKPLLPRADSVECTVATPQYPSPIIVQGGSTLKTAITACCQTIVGGAGLFLSTGDPYFCDITFNGRTVTMSLHILIGGFKVTPPVCNQQLNLIATQCTQASDGKTKGGCSTTSDGNLVACVFG</sequence>
<evidence type="ECO:0000313" key="4">
    <source>
        <dbReference type="Proteomes" id="UP000479691"/>
    </source>
</evidence>
<name>A0A7C8PIS1_ORBOL</name>
<evidence type="ECO:0000256" key="1">
    <source>
        <dbReference type="SAM" id="SignalP"/>
    </source>
</evidence>
<feature type="domain" description="Rhamnogalacturonase A/B/Epimerase-like pectate lyase" evidence="2">
    <location>
        <begin position="138"/>
        <end position="373"/>
    </location>
</feature>
<reference evidence="3 4" key="1">
    <citation type="submission" date="2019-06" db="EMBL/GenBank/DDBJ databases">
        <authorList>
            <person name="Palmer J.M."/>
        </authorList>
    </citation>
    <scope>NUCLEOTIDE SEQUENCE [LARGE SCALE GENOMIC DNA]</scope>
    <source>
        <strain evidence="3 4">TWF788</strain>
    </source>
</reference>
<organism evidence="3 4">
    <name type="scientific">Orbilia oligospora</name>
    <name type="common">Nematode-trapping fungus</name>
    <name type="synonym">Arthrobotrys oligospora</name>
    <dbReference type="NCBI Taxonomy" id="2813651"/>
    <lineage>
        <taxon>Eukaryota</taxon>
        <taxon>Fungi</taxon>
        <taxon>Dikarya</taxon>
        <taxon>Ascomycota</taxon>
        <taxon>Pezizomycotina</taxon>
        <taxon>Orbiliomycetes</taxon>
        <taxon>Orbiliales</taxon>
        <taxon>Orbiliaceae</taxon>
        <taxon>Orbilia</taxon>
    </lineage>
</organism>
<keyword evidence="1" id="KW-0732">Signal</keyword>
<evidence type="ECO:0000313" key="3">
    <source>
        <dbReference type="EMBL" id="KAF3167350.1"/>
    </source>
</evidence>
<feature type="chain" id="PRO_5028920885" description="Rhamnogalacturonase A/B/Epimerase-like pectate lyase domain-containing protein" evidence="1">
    <location>
        <begin position="25"/>
        <end position="1424"/>
    </location>
</feature>
<dbReference type="EMBL" id="JAABOE010000092">
    <property type="protein sequence ID" value="KAF3167350.1"/>
    <property type="molecule type" value="Genomic_DNA"/>
</dbReference>
<dbReference type="SUPFAM" id="SSF51126">
    <property type="entry name" value="Pectin lyase-like"/>
    <property type="match status" value="2"/>
</dbReference>
<dbReference type="PANTHER" id="PTHR33928">
    <property type="entry name" value="POLYGALACTURONASE QRT3"/>
    <property type="match status" value="1"/>
</dbReference>
<dbReference type="InterPro" id="IPR024535">
    <property type="entry name" value="RHGA/B-epi-like_pectate_lyase"/>
</dbReference>
<dbReference type="Proteomes" id="UP000479691">
    <property type="component" value="Unassembled WGS sequence"/>
</dbReference>
<accession>A0A7C8PIS1</accession>
<dbReference type="CDD" id="cd23668">
    <property type="entry name" value="GH55_beta13glucanase-like"/>
    <property type="match status" value="1"/>
</dbReference>
<dbReference type="Pfam" id="PF12708">
    <property type="entry name" value="Pect-lyase_RHGA_epim"/>
    <property type="match status" value="2"/>
</dbReference>
<dbReference type="InterPro" id="IPR039279">
    <property type="entry name" value="QRT3-like"/>
</dbReference>
<protein>
    <recommendedName>
        <fullName evidence="2">Rhamnogalacturonase A/B/Epimerase-like pectate lyase domain-containing protein</fullName>
    </recommendedName>
</protein>
<dbReference type="GO" id="GO:0004650">
    <property type="term" value="F:polygalacturonase activity"/>
    <property type="evidence" value="ECO:0007669"/>
    <property type="project" value="InterPro"/>
</dbReference>